<sequence>MTIRTTLLAAALLAGSTGIALAGDDRPGPDWMPIDQAYRTLTEAGYRDIREIEADDGRWEAKATKDGVAVKVKVDPRSGAIAAKRKD</sequence>
<feature type="signal peptide" evidence="1">
    <location>
        <begin position="1"/>
        <end position="22"/>
    </location>
</feature>
<evidence type="ECO:0000256" key="1">
    <source>
        <dbReference type="SAM" id="SignalP"/>
    </source>
</evidence>
<evidence type="ECO:0000313" key="3">
    <source>
        <dbReference type="EMBL" id="TDR88171.1"/>
    </source>
</evidence>
<proteinExistence type="predicted"/>
<evidence type="ECO:0000259" key="2">
    <source>
        <dbReference type="Pfam" id="PF13670"/>
    </source>
</evidence>
<gene>
    <name evidence="3" type="ORF">EV668_4042</name>
</gene>
<comment type="caution">
    <text evidence="3">The sequence shown here is derived from an EMBL/GenBank/DDBJ whole genome shotgun (WGS) entry which is preliminary data.</text>
</comment>
<name>A0A4R7BS00_9HYPH</name>
<keyword evidence="1" id="KW-0732">Signal</keyword>
<protein>
    <submittedName>
        <fullName evidence="3">YpeB-like protein with putative protease inhibitory function</fullName>
    </submittedName>
</protein>
<dbReference type="EMBL" id="SNZR01000015">
    <property type="protein sequence ID" value="TDR88171.1"/>
    <property type="molecule type" value="Genomic_DNA"/>
</dbReference>
<feature type="chain" id="PRO_5020362407" evidence="1">
    <location>
        <begin position="23"/>
        <end position="87"/>
    </location>
</feature>
<dbReference type="InterPro" id="IPR025711">
    <property type="entry name" value="PepSY"/>
</dbReference>
<reference evidence="3 4" key="1">
    <citation type="submission" date="2019-03" db="EMBL/GenBank/DDBJ databases">
        <title>Genomic Encyclopedia of Type Strains, Phase IV (KMG-IV): sequencing the most valuable type-strain genomes for metagenomic binning, comparative biology and taxonomic classification.</title>
        <authorList>
            <person name="Goeker M."/>
        </authorList>
    </citation>
    <scope>NUCLEOTIDE SEQUENCE [LARGE SCALE GENOMIC DNA]</scope>
    <source>
        <strain evidence="3 4">DSM 25903</strain>
    </source>
</reference>
<accession>A0A4R7BS00</accession>
<evidence type="ECO:0000313" key="4">
    <source>
        <dbReference type="Proteomes" id="UP000295122"/>
    </source>
</evidence>
<dbReference type="RefSeq" id="WP_208111590.1">
    <property type="nucleotide sequence ID" value="NZ_SNZR01000015.1"/>
</dbReference>
<dbReference type="AlphaFoldDB" id="A0A4R7BS00"/>
<keyword evidence="4" id="KW-1185">Reference proteome</keyword>
<dbReference type="Pfam" id="PF13670">
    <property type="entry name" value="PepSY_2"/>
    <property type="match status" value="1"/>
</dbReference>
<organism evidence="3 4">
    <name type="scientific">Enterovirga rhinocerotis</name>
    <dbReference type="NCBI Taxonomy" id="1339210"/>
    <lineage>
        <taxon>Bacteria</taxon>
        <taxon>Pseudomonadati</taxon>
        <taxon>Pseudomonadota</taxon>
        <taxon>Alphaproteobacteria</taxon>
        <taxon>Hyphomicrobiales</taxon>
        <taxon>Methylobacteriaceae</taxon>
        <taxon>Enterovirga</taxon>
    </lineage>
</organism>
<feature type="domain" description="PepSY" evidence="2">
    <location>
        <begin position="5"/>
        <end position="83"/>
    </location>
</feature>
<dbReference type="Proteomes" id="UP000295122">
    <property type="component" value="Unassembled WGS sequence"/>
</dbReference>